<feature type="non-terminal residue" evidence="1">
    <location>
        <position position="22"/>
    </location>
</feature>
<evidence type="ECO:0000313" key="1">
    <source>
        <dbReference type="EMBL" id="SVC75503.1"/>
    </source>
</evidence>
<dbReference type="EMBL" id="UINC01108986">
    <property type="protein sequence ID" value="SVC75503.1"/>
    <property type="molecule type" value="Genomic_DNA"/>
</dbReference>
<sequence>MIQLKLGRSKILLNCWFFEFMI</sequence>
<proteinExistence type="predicted"/>
<dbReference type="AlphaFoldDB" id="A0A382PQ29"/>
<protein>
    <submittedName>
        <fullName evidence="1">Uncharacterized protein</fullName>
    </submittedName>
</protein>
<name>A0A382PQ29_9ZZZZ</name>
<organism evidence="1">
    <name type="scientific">marine metagenome</name>
    <dbReference type="NCBI Taxonomy" id="408172"/>
    <lineage>
        <taxon>unclassified sequences</taxon>
        <taxon>metagenomes</taxon>
        <taxon>ecological metagenomes</taxon>
    </lineage>
</organism>
<accession>A0A382PQ29</accession>
<reference evidence="1" key="1">
    <citation type="submission" date="2018-05" db="EMBL/GenBank/DDBJ databases">
        <authorList>
            <person name="Lanie J.A."/>
            <person name="Ng W.-L."/>
            <person name="Kazmierczak K.M."/>
            <person name="Andrzejewski T.M."/>
            <person name="Davidsen T.M."/>
            <person name="Wayne K.J."/>
            <person name="Tettelin H."/>
            <person name="Glass J.I."/>
            <person name="Rusch D."/>
            <person name="Podicherti R."/>
            <person name="Tsui H.-C.T."/>
            <person name="Winkler M.E."/>
        </authorList>
    </citation>
    <scope>NUCLEOTIDE SEQUENCE</scope>
</reference>
<gene>
    <name evidence="1" type="ORF">METZ01_LOCUS328357</name>
</gene>